<evidence type="ECO:0000256" key="2">
    <source>
        <dbReference type="ARBA" id="ARBA00022692"/>
    </source>
</evidence>
<sequence length="180" mass="19308">MKTGPAVRARRDTTAQDGSPIRESERIRVEELRRRKRRWQLAMMLVGPGILTMVGENDGPSMISYAATGRAYGFGLFLPFILVTFAAAAVCQEACLRVGVATGRGFGELVAQRYGPLWGALAAGDLVVSNAVTLVAELVAVRVGFAYFGIGAPVAVGLGLAVLGLGLAGRRYRRWERRAL</sequence>
<accession>A0ABW9QUH1</accession>
<feature type="transmembrane region" description="Helical" evidence="6">
    <location>
        <begin position="74"/>
        <end position="96"/>
    </location>
</feature>
<proteinExistence type="predicted"/>
<comment type="subcellular location">
    <subcellularLocation>
        <location evidence="1">Membrane</location>
        <topology evidence="1">Multi-pass membrane protein</topology>
    </subcellularLocation>
</comment>
<keyword evidence="2 6" id="KW-0812">Transmembrane</keyword>
<dbReference type="InterPro" id="IPR001046">
    <property type="entry name" value="NRAMP_fam"/>
</dbReference>
<keyword evidence="3 6" id="KW-1133">Transmembrane helix</keyword>
<dbReference type="EMBL" id="WJHE01000525">
    <property type="protein sequence ID" value="MST33215.1"/>
    <property type="molecule type" value="Genomic_DNA"/>
</dbReference>
<feature type="region of interest" description="Disordered" evidence="5">
    <location>
        <begin position="1"/>
        <end position="20"/>
    </location>
</feature>
<evidence type="ECO:0000313" key="8">
    <source>
        <dbReference type="Proteomes" id="UP000437736"/>
    </source>
</evidence>
<evidence type="ECO:0000313" key="7">
    <source>
        <dbReference type="EMBL" id="MST33215.1"/>
    </source>
</evidence>
<organism evidence="7 8">
    <name type="scientific">Acidiferrimicrobium australe</name>
    <dbReference type="NCBI Taxonomy" id="2664430"/>
    <lineage>
        <taxon>Bacteria</taxon>
        <taxon>Bacillati</taxon>
        <taxon>Actinomycetota</taxon>
        <taxon>Acidimicrobiia</taxon>
        <taxon>Acidimicrobiales</taxon>
        <taxon>Acidimicrobiaceae</taxon>
        <taxon>Acidiferrimicrobium</taxon>
    </lineage>
</organism>
<evidence type="ECO:0000256" key="5">
    <source>
        <dbReference type="SAM" id="MobiDB-lite"/>
    </source>
</evidence>
<dbReference type="Pfam" id="PF01566">
    <property type="entry name" value="Nramp"/>
    <property type="match status" value="1"/>
</dbReference>
<keyword evidence="4 6" id="KW-0472">Membrane</keyword>
<evidence type="ECO:0000256" key="1">
    <source>
        <dbReference type="ARBA" id="ARBA00004141"/>
    </source>
</evidence>
<comment type="caution">
    <text evidence="7">The sequence shown here is derived from an EMBL/GenBank/DDBJ whole genome shotgun (WGS) entry which is preliminary data.</text>
</comment>
<protein>
    <submittedName>
        <fullName evidence="7">Divalent metal cation transporter</fullName>
    </submittedName>
</protein>
<feature type="non-terminal residue" evidence="7">
    <location>
        <position position="180"/>
    </location>
</feature>
<dbReference type="Proteomes" id="UP000437736">
    <property type="component" value="Unassembled WGS sequence"/>
</dbReference>
<feature type="transmembrane region" description="Helical" evidence="6">
    <location>
        <begin position="145"/>
        <end position="168"/>
    </location>
</feature>
<reference evidence="7 8" key="1">
    <citation type="submission" date="2019-11" db="EMBL/GenBank/DDBJ databases">
        <title>Acidiferrimicrobium australis gen. nov., sp. nov., an acidophilic and obligately heterotrophic, member of the Actinobacteria that catalyses dissimilatory oxido- reduction of iron isolated from metal-rich acidic water in Chile.</title>
        <authorList>
            <person name="Gonzalez D."/>
            <person name="Huber K."/>
            <person name="Hedrich S."/>
            <person name="Rojas-Villalobos C."/>
            <person name="Quatrini R."/>
            <person name="Dinamarca M.A."/>
            <person name="Schwarz A."/>
            <person name="Canales C."/>
            <person name="Nancucheo I."/>
        </authorList>
    </citation>
    <scope>NUCLEOTIDE SEQUENCE [LARGE SCALE GENOMIC DNA]</scope>
    <source>
        <strain evidence="7 8">USS-CCA1</strain>
    </source>
</reference>
<keyword evidence="8" id="KW-1185">Reference proteome</keyword>
<evidence type="ECO:0000256" key="6">
    <source>
        <dbReference type="SAM" id="Phobius"/>
    </source>
</evidence>
<evidence type="ECO:0000256" key="4">
    <source>
        <dbReference type="ARBA" id="ARBA00023136"/>
    </source>
</evidence>
<feature type="transmembrane region" description="Helical" evidence="6">
    <location>
        <begin position="38"/>
        <end position="54"/>
    </location>
</feature>
<gene>
    <name evidence="7" type="ORF">GHK86_10845</name>
</gene>
<feature type="transmembrane region" description="Helical" evidence="6">
    <location>
        <begin position="117"/>
        <end position="139"/>
    </location>
</feature>
<evidence type="ECO:0000256" key="3">
    <source>
        <dbReference type="ARBA" id="ARBA00022989"/>
    </source>
</evidence>
<feature type="compositionally biased region" description="Basic and acidic residues" evidence="5">
    <location>
        <begin position="9"/>
        <end position="20"/>
    </location>
</feature>
<name>A0ABW9QUH1_9ACTN</name>